<keyword evidence="1" id="KW-0614">Plasmid</keyword>
<geneLocation type="plasmid" evidence="1">
    <name>pAMA1416</name>
</geneLocation>
<evidence type="ECO:0000313" key="1">
    <source>
        <dbReference type="EMBL" id="AVX49918.1"/>
    </source>
</evidence>
<proteinExistence type="predicted"/>
<dbReference type="EMBL" id="MG462728">
    <property type="protein sequence ID" value="AVX49918.1"/>
    <property type="molecule type" value="Genomic_DNA"/>
</dbReference>
<protein>
    <submittedName>
        <fullName evidence="1">Uncharacterized protein</fullName>
    </submittedName>
</protein>
<sequence>MLPIKNTINRTLIIIKRMLRLQIIYFKFTATDVIDIIIYSDRYKPAVID</sequence>
<name>A0A2R4PE25_ECOLX</name>
<organism evidence="1">
    <name type="scientific">Escherichia coli</name>
    <dbReference type="NCBI Taxonomy" id="562"/>
    <lineage>
        <taxon>Bacteria</taxon>
        <taxon>Pseudomonadati</taxon>
        <taxon>Pseudomonadota</taxon>
        <taxon>Gammaproteobacteria</taxon>
        <taxon>Enterobacterales</taxon>
        <taxon>Enterobacteriaceae</taxon>
        <taxon>Escherichia</taxon>
    </lineage>
</organism>
<reference evidence="1" key="1">
    <citation type="submission" date="2017-11" db="EMBL/GenBank/DDBJ databases">
        <title>Comparison of blaNDM-1 plasmids.</title>
        <authorList>
            <person name="Hasman H."/>
            <person name="Overballe-Petersen S."/>
            <person name="Hansen F."/>
            <person name="Hammerum A.M."/>
        </authorList>
    </citation>
    <scope>NUCLEOTIDE SEQUENCE</scope>
    <source>
        <strain evidence="1">AMA1416</strain>
        <plasmid evidence="1">pAMA1416</plasmid>
    </source>
</reference>
<accession>A0A2R4PE25</accession>
<dbReference type="AlphaFoldDB" id="A0A2R4PE25"/>